<dbReference type="NCBIfam" id="TIGR02898">
    <property type="entry name" value="spore_YhcN_YlaJ"/>
    <property type="match status" value="1"/>
</dbReference>
<dbReference type="Proteomes" id="UP000295504">
    <property type="component" value="Unassembled WGS sequence"/>
</dbReference>
<feature type="signal peptide" evidence="2">
    <location>
        <begin position="1"/>
        <end position="20"/>
    </location>
</feature>
<dbReference type="PROSITE" id="PS51257">
    <property type="entry name" value="PROKAR_LIPOPROTEIN"/>
    <property type="match status" value="1"/>
</dbReference>
<evidence type="ECO:0000313" key="3">
    <source>
        <dbReference type="EMBL" id="TCQ08001.1"/>
    </source>
</evidence>
<feature type="compositionally biased region" description="Basic and acidic residues" evidence="1">
    <location>
        <begin position="27"/>
        <end position="51"/>
    </location>
</feature>
<evidence type="ECO:0000256" key="2">
    <source>
        <dbReference type="SAM" id="SignalP"/>
    </source>
</evidence>
<feature type="chain" id="PRO_5020387786" evidence="2">
    <location>
        <begin position="21"/>
        <end position="163"/>
    </location>
</feature>
<keyword evidence="3" id="KW-0449">Lipoprotein</keyword>
<name>A0A4R2TVR6_9FIRM</name>
<dbReference type="EMBL" id="SLYC01000001">
    <property type="protein sequence ID" value="TCQ08001.1"/>
    <property type="molecule type" value="Genomic_DNA"/>
</dbReference>
<keyword evidence="2" id="KW-0732">Signal</keyword>
<sequence length="163" mass="17922">MSNRKLIIALCLVMVFAVFATGCRPLERPVPRDPHTDEEIKETTPRMDARGGDGNLTARAERIADAVAKMEEVRSAYVVITDTTALVGVALAGNTNDVATDLKRRIEDVVTKTDREIDRVAVTADPDLITRIRNVADETGRGRPLSGFGREVEEILRRIIPNA</sequence>
<keyword evidence="4" id="KW-1185">Reference proteome</keyword>
<comment type="caution">
    <text evidence="3">The sequence shown here is derived from an EMBL/GenBank/DDBJ whole genome shotgun (WGS) entry which is preliminary data.</text>
</comment>
<feature type="region of interest" description="Disordered" evidence="1">
    <location>
        <begin position="27"/>
        <end position="55"/>
    </location>
</feature>
<dbReference type="GO" id="GO:0030435">
    <property type="term" value="P:sporulation resulting in formation of a cellular spore"/>
    <property type="evidence" value="ECO:0007669"/>
    <property type="project" value="InterPro"/>
</dbReference>
<organism evidence="3 4">
    <name type="scientific">Serpentinicella alkaliphila</name>
    <dbReference type="NCBI Taxonomy" id="1734049"/>
    <lineage>
        <taxon>Bacteria</taxon>
        <taxon>Bacillati</taxon>
        <taxon>Bacillota</taxon>
        <taxon>Clostridia</taxon>
        <taxon>Peptostreptococcales</taxon>
        <taxon>Natronincolaceae</taxon>
        <taxon>Serpentinicella</taxon>
    </lineage>
</organism>
<proteinExistence type="predicted"/>
<dbReference type="AlphaFoldDB" id="A0A4R2TVR6"/>
<dbReference type="OrthoDB" id="1707228at2"/>
<reference evidence="3 4" key="1">
    <citation type="submission" date="2019-03" db="EMBL/GenBank/DDBJ databases">
        <title>Genomic Encyclopedia of Type Strains, Phase IV (KMG-IV): sequencing the most valuable type-strain genomes for metagenomic binning, comparative biology and taxonomic classification.</title>
        <authorList>
            <person name="Goeker M."/>
        </authorList>
    </citation>
    <scope>NUCLEOTIDE SEQUENCE [LARGE SCALE GENOMIC DNA]</scope>
    <source>
        <strain evidence="3 4">DSM 100013</strain>
    </source>
</reference>
<protein>
    <submittedName>
        <fullName evidence="3">YhcN/YlaJ family sporulation lipoprotein</fullName>
    </submittedName>
</protein>
<evidence type="ECO:0000313" key="4">
    <source>
        <dbReference type="Proteomes" id="UP000295504"/>
    </source>
</evidence>
<evidence type="ECO:0000256" key="1">
    <source>
        <dbReference type="SAM" id="MobiDB-lite"/>
    </source>
</evidence>
<dbReference type="Pfam" id="PF09580">
    <property type="entry name" value="Spore_YhcN_YlaJ"/>
    <property type="match status" value="1"/>
</dbReference>
<accession>A0A4R2TVR6</accession>
<gene>
    <name evidence="3" type="ORF">EDD79_100185</name>
</gene>
<dbReference type="InterPro" id="IPR014247">
    <property type="entry name" value="Spore_lipoprot_YhcN/YlaJ"/>
</dbReference>
<dbReference type="InterPro" id="IPR019076">
    <property type="entry name" value="Spore_lipoprot_YhcN/YlaJ-like"/>
</dbReference>
<dbReference type="RefSeq" id="WP_132847179.1">
    <property type="nucleotide sequence ID" value="NZ_CP058648.1"/>
</dbReference>